<dbReference type="SUPFAM" id="SSF51445">
    <property type="entry name" value="(Trans)glycosidases"/>
    <property type="match status" value="1"/>
</dbReference>
<dbReference type="PANTHER" id="PTHR43651">
    <property type="entry name" value="1,4-ALPHA-GLUCAN-BRANCHING ENZYME"/>
    <property type="match status" value="1"/>
</dbReference>
<dbReference type="CDD" id="cd02853">
    <property type="entry name" value="E_set_MTHase_like_N"/>
    <property type="match status" value="1"/>
</dbReference>
<comment type="caution">
    <text evidence="18">The sequence shown here is derived from an EMBL/GenBank/DDBJ whole genome shotgun (WGS) entry which is preliminary data.</text>
</comment>
<dbReference type="SUPFAM" id="SSF81296">
    <property type="entry name" value="E set domains"/>
    <property type="match status" value="1"/>
</dbReference>
<evidence type="ECO:0000259" key="17">
    <source>
        <dbReference type="SMART" id="SM00642"/>
    </source>
</evidence>
<dbReference type="GO" id="GO:0033942">
    <property type="term" value="F:4-alpha-D-(1-&gt;4)-alpha-D-glucanotrehalose trehalohydrolase activity"/>
    <property type="evidence" value="ECO:0007669"/>
    <property type="project" value="UniProtKB-EC"/>
</dbReference>
<dbReference type="Gene3D" id="3.20.20.80">
    <property type="entry name" value="Glycosidases"/>
    <property type="match status" value="1"/>
</dbReference>
<dbReference type="GO" id="GO:0005737">
    <property type="term" value="C:cytoplasm"/>
    <property type="evidence" value="ECO:0007669"/>
    <property type="project" value="UniProtKB-SubCell"/>
</dbReference>
<keyword evidence="6" id="KW-0963">Cytoplasm</keyword>
<dbReference type="InterPro" id="IPR013783">
    <property type="entry name" value="Ig-like_fold"/>
</dbReference>
<feature type="active site" description="Proton donor" evidence="15">
    <location>
        <position position="303"/>
    </location>
</feature>
<evidence type="ECO:0000256" key="14">
    <source>
        <dbReference type="PIRNR" id="PIRNR006337"/>
    </source>
</evidence>
<dbReference type="Gene3D" id="2.60.40.1180">
    <property type="entry name" value="Golgi alpha-mannosidase II"/>
    <property type="match status" value="1"/>
</dbReference>
<evidence type="ECO:0000256" key="12">
    <source>
        <dbReference type="ARBA" id="ARBA00034013"/>
    </source>
</evidence>
<dbReference type="PIRSF" id="PIRSF006337">
    <property type="entry name" value="Trehalose_TreZ"/>
    <property type="match status" value="1"/>
</dbReference>
<dbReference type="Pfam" id="PF11941">
    <property type="entry name" value="DUF3459"/>
    <property type="match status" value="1"/>
</dbReference>
<dbReference type="RefSeq" id="WP_046109414.1">
    <property type="nucleotide sequence ID" value="NZ_JZEX01000124.1"/>
</dbReference>
<dbReference type="PATRIC" id="fig|443610.3.peg.1238"/>
<dbReference type="EC" id="3.2.1.141" evidence="4 13"/>
<keyword evidence="9 14" id="KW-0326">Glycosidase</keyword>
<dbReference type="AlphaFoldDB" id="A0A0F5FR75"/>
<dbReference type="InterPro" id="IPR017853">
    <property type="entry name" value="GH"/>
</dbReference>
<dbReference type="SMART" id="SM00642">
    <property type="entry name" value="Aamy"/>
    <property type="match status" value="1"/>
</dbReference>
<evidence type="ECO:0000256" key="15">
    <source>
        <dbReference type="PIRSR" id="PIRSR006337-1"/>
    </source>
</evidence>
<keyword evidence="19" id="KW-1185">Reference proteome</keyword>
<dbReference type="InterPro" id="IPR022567">
    <property type="entry name" value="DUF3459"/>
</dbReference>
<evidence type="ECO:0000256" key="9">
    <source>
        <dbReference type="ARBA" id="ARBA00023295"/>
    </source>
</evidence>
<evidence type="ECO:0000256" key="7">
    <source>
        <dbReference type="ARBA" id="ARBA00022801"/>
    </source>
</evidence>
<dbReference type="PANTHER" id="PTHR43651:SF11">
    <property type="entry name" value="MALTO-OLIGOSYLTREHALOSE TREHALOHYDROLASE"/>
    <property type="match status" value="1"/>
</dbReference>
<evidence type="ECO:0000256" key="11">
    <source>
        <dbReference type="ARBA" id="ARBA00033284"/>
    </source>
</evidence>
<dbReference type="Gene3D" id="1.10.10.760">
    <property type="entry name" value="E-set domains of sugar-utilizing enzymes"/>
    <property type="match status" value="1"/>
</dbReference>
<evidence type="ECO:0000256" key="13">
    <source>
        <dbReference type="NCBIfam" id="TIGR02402"/>
    </source>
</evidence>
<evidence type="ECO:0000256" key="2">
    <source>
        <dbReference type="ARBA" id="ARBA00005199"/>
    </source>
</evidence>
<evidence type="ECO:0000313" key="18">
    <source>
        <dbReference type="EMBL" id="KKB11055.1"/>
    </source>
</evidence>
<evidence type="ECO:0000256" key="6">
    <source>
        <dbReference type="ARBA" id="ARBA00022490"/>
    </source>
</evidence>
<comment type="similarity">
    <text evidence="3 14">Belongs to the glycosyl hydrolase 13 family.</text>
</comment>
<reference evidence="18 19" key="1">
    <citation type="submission" date="2015-03" db="EMBL/GenBank/DDBJ databases">
        <authorList>
            <person name="Hassan Y.I."/>
            <person name="Lepp D."/>
            <person name="Li X.-Z."/>
            <person name="Zhou T."/>
        </authorList>
    </citation>
    <scope>NUCLEOTIDE SEQUENCE [LARGE SCALE GENOMIC DNA]</scope>
    <source>
        <strain evidence="18 19">BD-c194</strain>
    </source>
</reference>
<dbReference type="InterPro" id="IPR013780">
    <property type="entry name" value="Glyco_hydro_b"/>
</dbReference>
<keyword evidence="8" id="KW-0119">Carbohydrate metabolism</keyword>
<dbReference type="EMBL" id="JZEX01000124">
    <property type="protein sequence ID" value="KKB11055.1"/>
    <property type="molecule type" value="Genomic_DNA"/>
</dbReference>
<dbReference type="InterPro" id="IPR012768">
    <property type="entry name" value="Trehalose_TreZ"/>
</dbReference>
<feature type="domain" description="Glycosyl hydrolase family 13 catalytic" evidence="17">
    <location>
        <begin position="103"/>
        <end position="467"/>
    </location>
</feature>
<proteinExistence type="inferred from homology"/>
<evidence type="ECO:0000256" key="1">
    <source>
        <dbReference type="ARBA" id="ARBA00004496"/>
    </source>
</evidence>
<dbReference type="InterPro" id="IPR044901">
    <property type="entry name" value="Trehalose_TreZ_E-set_sf"/>
</dbReference>
<evidence type="ECO:0000256" key="8">
    <source>
        <dbReference type="ARBA" id="ARBA00023277"/>
    </source>
</evidence>
<comment type="subcellular location">
    <subcellularLocation>
        <location evidence="1 15">Cytoplasm</location>
    </subcellularLocation>
</comment>
<evidence type="ECO:0000256" key="5">
    <source>
        <dbReference type="ARBA" id="ARBA00015938"/>
    </source>
</evidence>
<evidence type="ECO:0000313" key="19">
    <source>
        <dbReference type="Proteomes" id="UP000033632"/>
    </source>
</evidence>
<dbReference type="Gene3D" id="2.60.40.10">
    <property type="entry name" value="Immunoglobulins"/>
    <property type="match status" value="1"/>
</dbReference>
<dbReference type="NCBIfam" id="TIGR02402">
    <property type="entry name" value="trehalose_TreZ"/>
    <property type="match status" value="1"/>
</dbReference>
<evidence type="ECO:0000256" key="16">
    <source>
        <dbReference type="PIRSR" id="PIRSR006337-3"/>
    </source>
</evidence>
<dbReference type="OrthoDB" id="9800174at2"/>
<sequence>MEKSLAPPPGDATDYAFGPVFGNGGVTFRLWAPFCRRIDLCLAHVELPMQARAGGWFDLFVAGAASGIRYAFRLDGGQVVADPASRWQPEGVHGPSVAYASGHRWTDAEWTGIDWHEVVYYEAHIGTLTPEGTYRAAIGRLDAIAGLGVNALEIMPLHDFSGRFGWGYDGVLLYAPANCYGSPDDLRALVDAAHARGMMVSLDVVYNHLGLDGNDLPTYAPYISEEHDGEFGDPPNLDGPSSGPVRRFILENVLYWLEEFHFDGLRFDAVQALKDDSDRHLVVEIAEAVKARLPDRRIHLLVENANNDVTLLRRDEGGKPHLYTAQWDDDIHHPMHVAATGETWGYYVDYADALPKLARALTEGFGYQGEPTPRSNESKGAPSAFLPPTAFVSYVQNHDQVGNRPLGERLHETVPLERVLALATICLLSPTIPMIFMGEEWAASTPFPYFADMPPELRETVRASRRRQMADFPDPTIWSRMPDPCEQLTWRSAVLDWTERRQDGHAQALAVYKRLIEVRRRELVPRLAGIGGHAGKILRADGGILDVCWRLADASRWRITANLGSQPAAGVPTEAGEHIWTTGKVCEDMSMPWSVVVSRGSVARLD</sequence>
<comment type="pathway">
    <text evidence="2 14">Glycan biosynthesis; trehalose biosynthesis.</text>
</comment>
<comment type="catalytic activity">
    <reaction evidence="12 14">
        <text>hydrolysis of (1-&gt;4)-alpha-D-glucosidic linkage in 4-alpha-D-[(1-&gt;4)-alpha-D-glucanosyl]n trehalose to yield trehalose and (1-&gt;4)-alpha-D-glucan.</text>
        <dbReference type="EC" id="3.2.1.141"/>
    </reaction>
</comment>
<dbReference type="CDD" id="cd11325">
    <property type="entry name" value="AmyAc_GTHase"/>
    <property type="match status" value="1"/>
</dbReference>
<organism evidence="18 19">
    <name type="scientific">Devosia geojensis</name>
    <dbReference type="NCBI Taxonomy" id="443610"/>
    <lineage>
        <taxon>Bacteria</taxon>
        <taxon>Pseudomonadati</taxon>
        <taxon>Pseudomonadota</taxon>
        <taxon>Alphaproteobacteria</taxon>
        <taxon>Hyphomicrobiales</taxon>
        <taxon>Devosiaceae</taxon>
        <taxon>Devosia</taxon>
    </lineage>
</organism>
<accession>A0A0F5FR75</accession>
<dbReference type="GO" id="GO:0005992">
    <property type="term" value="P:trehalose biosynthetic process"/>
    <property type="evidence" value="ECO:0007669"/>
    <property type="project" value="UniProtKB-UniRule"/>
</dbReference>
<name>A0A0F5FR75_9HYPH</name>
<dbReference type="Pfam" id="PF00128">
    <property type="entry name" value="Alpha-amylase"/>
    <property type="match status" value="1"/>
</dbReference>
<dbReference type="Pfam" id="PF02922">
    <property type="entry name" value="CBM_48"/>
    <property type="match status" value="1"/>
</dbReference>
<keyword evidence="7 14" id="KW-0378">Hydrolase</keyword>
<dbReference type="InterPro" id="IPR006047">
    <property type="entry name" value="GH13_cat_dom"/>
</dbReference>
<dbReference type="Proteomes" id="UP000033632">
    <property type="component" value="Unassembled WGS sequence"/>
</dbReference>
<evidence type="ECO:0000256" key="3">
    <source>
        <dbReference type="ARBA" id="ARBA00008061"/>
    </source>
</evidence>
<gene>
    <name evidence="18" type="ORF">VE25_14840</name>
</gene>
<protein>
    <recommendedName>
        <fullName evidence="5 13">Malto-oligosyltrehalose trehalohydrolase</fullName>
        <shortName evidence="14">MTHase</shortName>
        <ecNumber evidence="4 13">3.2.1.141</ecNumber>
    </recommendedName>
    <alternativeName>
        <fullName evidence="11 14">4-alpha-D-((1-&gt;4)-alpha-D-glucano)trehalose trehalohydrolase</fullName>
    </alternativeName>
    <alternativeName>
        <fullName evidence="10 14">Maltooligosyl trehalose trehalohydrolase</fullName>
    </alternativeName>
</protein>
<dbReference type="InterPro" id="IPR004193">
    <property type="entry name" value="Glyco_hydro_13_N"/>
</dbReference>
<evidence type="ECO:0000256" key="4">
    <source>
        <dbReference type="ARBA" id="ARBA00012268"/>
    </source>
</evidence>
<evidence type="ECO:0000256" key="10">
    <source>
        <dbReference type="ARBA" id="ARBA00032057"/>
    </source>
</evidence>
<dbReference type="UniPathway" id="UPA00299"/>
<feature type="site" description="Transition state stabilizer" evidence="16">
    <location>
        <position position="399"/>
    </location>
</feature>
<dbReference type="InterPro" id="IPR014756">
    <property type="entry name" value="Ig_E-set"/>
</dbReference>
<dbReference type="STRING" id="443610.VE25_14840"/>
<feature type="active site" description="Nucleophile" evidence="15">
    <location>
        <position position="268"/>
    </location>
</feature>